<protein>
    <submittedName>
        <fullName evidence="10">Glycosyltransferase family 39 protein</fullName>
    </submittedName>
</protein>
<comment type="caution">
    <text evidence="10">The sequence shown here is derived from an EMBL/GenBank/DDBJ whole genome shotgun (WGS) entry which is preliminary data.</text>
</comment>
<dbReference type="Pfam" id="PF13231">
    <property type="entry name" value="PMT_2"/>
    <property type="match status" value="1"/>
</dbReference>
<dbReference type="InterPro" id="IPR050297">
    <property type="entry name" value="LipidA_mod_glycosyltrf_83"/>
</dbReference>
<dbReference type="AlphaFoldDB" id="A0A930YXH7"/>
<proteinExistence type="predicted"/>
<feature type="transmembrane region" description="Helical" evidence="8">
    <location>
        <begin position="381"/>
        <end position="398"/>
    </location>
</feature>
<keyword evidence="11" id="KW-1185">Reference proteome</keyword>
<dbReference type="InterPro" id="IPR038731">
    <property type="entry name" value="RgtA/B/C-like"/>
</dbReference>
<sequence>MRNNPFLSSRQLWTLYIGIGLIYILGTMVPLMQNDSAQHASMAMRMTLTGDYLNLFKGENAYLDKPHMHFWLSALAMEVFGVNHIAYRLPAIISLAIGAVATKKLFDVLYPQRHIGQVASLVFLCSQSIILSGHDVRTDAVLTGFVILSVYLFVQFLQRGKWYYGFVAGLSAAISFDAKGLMPVVIIGIAVLSYLTYSRKWSIFFSKRMIYIVSGFALGIAPVLYAYYSQFGAKGIEFILIGQSLGRLDGSDFGSTHSDPFFFFHALLWVFLPLSVPLYFAVYFRTAELVRSRFSMINSREVLTIGSFWGVMLLFSLSSFKLPHYLNGLLPLLSILVVAYLSEEKTKGILKFLKGIQIFVVIIALLLVLVLLLAFTGVVSWFLLILVALSFLLVAIGLRDSKGEAGKILWIALIGSVSLNMFLNSHFYPILTQYQGSYTLAQWVNRKEMSKDNIVMLEGSESWAFDFYTSRNTPRISPESLEAGQWVVLHESSLLNLKRSYKIIRAENDFRITRLSAKFINPQRRAEQLSKMIIVEIL</sequence>
<evidence type="ECO:0000259" key="9">
    <source>
        <dbReference type="Pfam" id="PF13231"/>
    </source>
</evidence>
<feature type="transmembrane region" description="Helical" evidence="8">
    <location>
        <begin position="140"/>
        <end position="158"/>
    </location>
</feature>
<feature type="transmembrane region" description="Helical" evidence="8">
    <location>
        <begin position="355"/>
        <end position="375"/>
    </location>
</feature>
<evidence type="ECO:0000256" key="3">
    <source>
        <dbReference type="ARBA" id="ARBA00022676"/>
    </source>
</evidence>
<evidence type="ECO:0000256" key="6">
    <source>
        <dbReference type="ARBA" id="ARBA00022989"/>
    </source>
</evidence>
<feature type="domain" description="Glycosyltransferase RgtA/B/C/D-like" evidence="9">
    <location>
        <begin position="64"/>
        <end position="225"/>
    </location>
</feature>
<name>A0A930YXH7_9FLAO</name>
<dbReference type="PANTHER" id="PTHR33908">
    <property type="entry name" value="MANNOSYLTRANSFERASE YKCB-RELATED"/>
    <property type="match status" value="1"/>
</dbReference>
<keyword evidence="5 8" id="KW-0812">Transmembrane</keyword>
<dbReference type="RefSeq" id="WP_194740001.1">
    <property type="nucleotide sequence ID" value="NZ_JADKYY010000014.1"/>
</dbReference>
<keyword evidence="2" id="KW-1003">Cell membrane</keyword>
<feature type="transmembrane region" description="Helical" evidence="8">
    <location>
        <begin position="410"/>
        <end position="431"/>
    </location>
</feature>
<evidence type="ECO:0000256" key="2">
    <source>
        <dbReference type="ARBA" id="ARBA00022475"/>
    </source>
</evidence>
<dbReference type="GO" id="GO:0005886">
    <property type="term" value="C:plasma membrane"/>
    <property type="evidence" value="ECO:0007669"/>
    <property type="project" value="UniProtKB-SubCell"/>
</dbReference>
<comment type="subcellular location">
    <subcellularLocation>
        <location evidence="1">Cell membrane</location>
        <topology evidence="1">Multi-pass membrane protein</topology>
    </subcellularLocation>
</comment>
<evidence type="ECO:0000256" key="5">
    <source>
        <dbReference type="ARBA" id="ARBA00022692"/>
    </source>
</evidence>
<evidence type="ECO:0000256" key="7">
    <source>
        <dbReference type="ARBA" id="ARBA00023136"/>
    </source>
</evidence>
<feature type="transmembrane region" description="Helical" evidence="8">
    <location>
        <begin position="178"/>
        <end position="197"/>
    </location>
</feature>
<keyword evidence="6 8" id="KW-1133">Transmembrane helix</keyword>
<evidence type="ECO:0000313" key="10">
    <source>
        <dbReference type="EMBL" id="MBF5028076.1"/>
    </source>
</evidence>
<evidence type="ECO:0000313" key="11">
    <source>
        <dbReference type="Proteomes" id="UP000694480"/>
    </source>
</evidence>
<feature type="transmembrane region" description="Helical" evidence="8">
    <location>
        <begin position="325"/>
        <end position="343"/>
    </location>
</feature>
<keyword evidence="7 8" id="KW-0472">Membrane</keyword>
<keyword evidence="4" id="KW-0808">Transferase</keyword>
<organism evidence="10 11">
    <name type="scientific">Planobacterium oryzisoli</name>
    <dbReference type="NCBI Taxonomy" id="2771435"/>
    <lineage>
        <taxon>Bacteria</taxon>
        <taxon>Pseudomonadati</taxon>
        <taxon>Bacteroidota</taxon>
        <taxon>Flavobacteriia</taxon>
        <taxon>Flavobacteriales</taxon>
        <taxon>Weeksellaceae</taxon>
        <taxon>Chryseobacterium group</taxon>
        <taxon>Chryseobacterium</taxon>
    </lineage>
</organism>
<feature type="transmembrane region" description="Helical" evidence="8">
    <location>
        <begin position="114"/>
        <end position="133"/>
    </location>
</feature>
<dbReference type="GO" id="GO:0016763">
    <property type="term" value="F:pentosyltransferase activity"/>
    <property type="evidence" value="ECO:0007669"/>
    <property type="project" value="TreeGrafter"/>
</dbReference>
<reference evidence="10" key="1">
    <citation type="submission" date="2020-11" db="EMBL/GenBank/DDBJ databases">
        <title>Genome seq and assembly of Planobacterium sp.</title>
        <authorList>
            <person name="Chhetri G."/>
        </authorList>
    </citation>
    <scope>NUCLEOTIDE SEQUENCE</scope>
    <source>
        <strain evidence="10">GCR5</strain>
    </source>
</reference>
<feature type="transmembrane region" description="Helical" evidence="8">
    <location>
        <begin position="12"/>
        <end position="32"/>
    </location>
</feature>
<evidence type="ECO:0000256" key="8">
    <source>
        <dbReference type="SAM" id="Phobius"/>
    </source>
</evidence>
<dbReference type="PANTHER" id="PTHR33908:SF11">
    <property type="entry name" value="MEMBRANE PROTEIN"/>
    <property type="match status" value="1"/>
</dbReference>
<gene>
    <name evidence="10" type="ORF">IC612_09730</name>
</gene>
<evidence type="ECO:0000256" key="1">
    <source>
        <dbReference type="ARBA" id="ARBA00004651"/>
    </source>
</evidence>
<feature type="transmembrane region" description="Helical" evidence="8">
    <location>
        <begin position="302"/>
        <end position="319"/>
    </location>
</feature>
<accession>A0A930YXH7</accession>
<dbReference type="EMBL" id="JADKYY010000014">
    <property type="protein sequence ID" value="MBF5028076.1"/>
    <property type="molecule type" value="Genomic_DNA"/>
</dbReference>
<feature type="transmembrane region" description="Helical" evidence="8">
    <location>
        <begin position="261"/>
        <end position="282"/>
    </location>
</feature>
<evidence type="ECO:0000256" key="4">
    <source>
        <dbReference type="ARBA" id="ARBA00022679"/>
    </source>
</evidence>
<dbReference type="Proteomes" id="UP000694480">
    <property type="component" value="Unassembled WGS sequence"/>
</dbReference>
<keyword evidence="3" id="KW-0328">Glycosyltransferase</keyword>
<feature type="transmembrane region" description="Helical" evidence="8">
    <location>
        <begin position="209"/>
        <end position="228"/>
    </location>
</feature>
<dbReference type="GO" id="GO:0009103">
    <property type="term" value="P:lipopolysaccharide biosynthetic process"/>
    <property type="evidence" value="ECO:0007669"/>
    <property type="project" value="UniProtKB-ARBA"/>
</dbReference>